<evidence type="ECO:0008006" key="4">
    <source>
        <dbReference type="Google" id="ProtNLM"/>
    </source>
</evidence>
<evidence type="ECO:0000256" key="1">
    <source>
        <dbReference type="SAM" id="SignalP"/>
    </source>
</evidence>
<sequence length="214" mass="25061">MKKYLTPIILCTVGLISACSNATNSSKDVEKVPKESVIKTVSAEDQKIIDKYESYFKYYREGNFEEFQNKMKEILPEVSTISDKKKREFMQMNIYMTLQNYNDAYALNEKQLKEKPNDTARLTFRCQLLTLQKKEATLINKCYDNLADVLKVELDKPENKSNPDYKIGEFSYLFAKYKAGHTEYKQKMQEYIAETKDEKLKASLTSLYDVEFEN</sequence>
<protein>
    <recommendedName>
        <fullName evidence="4">Lipoprotein</fullName>
    </recommendedName>
</protein>
<dbReference type="RefSeq" id="WP_034688624.1">
    <property type="nucleotide sequence ID" value="NZ_CP027365.1"/>
</dbReference>
<dbReference type="EMBL" id="VFBM01000012">
    <property type="protein sequence ID" value="TNX86338.1"/>
    <property type="molecule type" value="Genomic_DNA"/>
</dbReference>
<gene>
    <name evidence="2" type="ORF">FHY67_12385</name>
</gene>
<comment type="caution">
    <text evidence="2">The sequence shown here is derived from an EMBL/GenBank/DDBJ whole genome shotgun (WGS) entry which is preliminary data.</text>
</comment>
<dbReference type="PROSITE" id="PS51257">
    <property type="entry name" value="PROKAR_LIPOPROTEIN"/>
    <property type="match status" value="1"/>
</dbReference>
<dbReference type="Proteomes" id="UP000314285">
    <property type="component" value="Unassembled WGS sequence"/>
</dbReference>
<keyword evidence="1" id="KW-0732">Signal</keyword>
<name>A0A8H2JXX0_ACIRA</name>
<dbReference type="AlphaFoldDB" id="A0A8H2JXX0"/>
<organism evidence="2 3">
    <name type="scientific">Acinetobacter radioresistens</name>
    <dbReference type="NCBI Taxonomy" id="40216"/>
    <lineage>
        <taxon>Bacteria</taxon>
        <taxon>Pseudomonadati</taxon>
        <taxon>Pseudomonadota</taxon>
        <taxon>Gammaproteobacteria</taxon>
        <taxon>Moraxellales</taxon>
        <taxon>Moraxellaceae</taxon>
        <taxon>Acinetobacter</taxon>
    </lineage>
</organism>
<proteinExistence type="predicted"/>
<reference evidence="2 3" key="1">
    <citation type="submission" date="2019-06" db="EMBL/GenBank/DDBJ databases">
        <title>Genome of Acinetobacter radioresistens APH1, a phenol degrading strain.</title>
        <authorList>
            <person name="Liu Y."/>
        </authorList>
    </citation>
    <scope>NUCLEOTIDE SEQUENCE [LARGE SCALE GENOMIC DNA]</scope>
    <source>
        <strain evidence="2 3">APH1</strain>
    </source>
</reference>
<accession>A0A8H2JXX0</accession>
<feature type="signal peptide" evidence="1">
    <location>
        <begin position="1"/>
        <end position="22"/>
    </location>
</feature>
<evidence type="ECO:0000313" key="2">
    <source>
        <dbReference type="EMBL" id="TNX86338.1"/>
    </source>
</evidence>
<evidence type="ECO:0000313" key="3">
    <source>
        <dbReference type="Proteomes" id="UP000314285"/>
    </source>
</evidence>
<feature type="chain" id="PRO_5034299404" description="Lipoprotein" evidence="1">
    <location>
        <begin position="23"/>
        <end position="214"/>
    </location>
</feature>